<evidence type="ECO:0000256" key="1">
    <source>
        <dbReference type="SAM" id="MobiDB-lite"/>
    </source>
</evidence>
<feature type="region of interest" description="Disordered" evidence="1">
    <location>
        <begin position="1"/>
        <end position="60"/>
    </location>
</feature>
<feature type="compositionally biased region" description="Basic and acidic residues" evidence="1">
    <location>
        <begin position="37"/>
        <end position="48"/>
    </location>
</feature>
<sequence>MYRARARRQEGGSRGGQGREGQVTFADAAAKPASLGHDGEGDGDDKKHPGQAPSGGSKARALRLRQGPTGLAWPQACLASFAGKPTLAKALAAMRCTAMRAGLLGRFTCWPARPAPASRRPIRPHLSALATLVGLPHSGTPTSSAYARHATPLKPGLATPGSVASYKKVATWPALSASSPSHPLFEHHSIYSDSPT</sequence>
<keyword evidence="3" id="KW-1185">Reference proteome</keyword>
<accession>A0A5C3EWZ2</accession>
<organism evidence="2 3">
    <name type="scientific">Pseudozyma flocculosa</name>
    <dbReference type="NCBI Taxonomy" id="84751"/>
    <lineage>
        <taxon>Eukaryota</taxon>
        <taxon>Fungi</taxon>
        <taxon>Dikarya</taxon>
        <taxon>Basidiomycota</taxon>
        <taxon>Ustilaginomycotina</taxon>
        <taxon>Ustilaginomycetes</taxon>
        <taxon>Ustilaginales</taxon>
        <taxon>Ustilaginaceae</taxon>
        <taxon>Pseudozyma</taxon>
    </lineage>
</organism>
<dbReference type="EMBL" id="OOIP01000004">
    <property type="protein sequence ID" value="SPO36582.1"/>
    <property type="molecule type" value="Genomic_DNA"/>
</dbReference>
<name>A0A5C3EWZ2_9BASI</name>
<gene>
    <name evidence="2" type="ORF">PSFLO_02053</name>
</gene>
<dbReference type="Proteomes" id="UP000323386">
    <property type="component" value="Unassembled WGS sequence"/>
</dbReference>
<reference evidence="2" key="1">
    <citation type="submission" date="2018-03" db="EMBL/GenBank/DDBJ databases">
        <authorList>
            <person name="Guldener U."/>
        </authorList>
    </citation>
    <scope>NUCLEOTIDE SEQUENCE [LARGE SCALE GENOMIC DNA]</scope>
    <source>
        <strain evidence="2">DAOM196992</strain>
    </source>
</reference>
<protein>
    <submittedName>
        <fullName evidence="2">Uncharacterized protein</fullName>
    </submittedName>
</protein>
<proteinExistence type="predicted"/>
<dbReference type="AlphaFoldDB" id="A0A5C3EWZ2"/>
<evidence type="ECO:0000313" key="2">
    <source>
        <dbReference type="EMBL" id="SPO36582.1"/>
    </source>
</evidence>
<evidence type="ECO:0000313" key="3">
    <source>
        <dbReference type="Proteomes" id="UP000323386"/>
    </source>
</evidence>